<organism evidence="2">
    <name type="scientific">Marseillevirus LCMAC101</name>
    <dbReference type="NCBI Taxonomy" id="2506602"/>
    <lineage>
        <taxon>Viruses</taxon>
        <taxon>Varidnaviria</taxon>
        <taxon>Bamfordvirae</taxon>
        <taxon>Nucleocytoviricota</taxon>
        <taxon>Megaviricetes</taxon>
        <taxon>Pimascovirales</taxon>
        <taxon>Pimascovirales incertae sedis</taxon>
        <taxon>Marseilleviridae</taxon>
    </lineage>
</organism>
<protein>
    <submittedName>
        <fullName evidence="2">Uncharacterized protein</fullName>
    </submittedName>
</protein>
<keyword evidence="1" id="KW-0812">Transmembrane</keyword>
<evidence type="ECO:0000313" key="2">
    <source>
        <dbReference type="EMBL" id="QBK86020.1"/>
    </source>
</evidence>
<keyword evidence="1" id="KW-0472">Membrane</keyword>
<reference evidence="2" key="1">
    <citation type="journal article" date="2019" name="MBio">
        <title>Virus Genomes from Deep Sea Sediments Expand the Ocean Megavirome and Support Independent Origins of Viral Gigantism.</title>
        <authorList>
            <person name="Backstrom D."/>
            <person name="Yutin N."/>
            <person name="Jorgensen S.L."/>
            <person name="Dharamshi J."/>
            <person name="Homa F."/>
            <person name="Zaremba-Niedwiedzka K."/>
            <person name="Spang A."/>
            <person name="Wolf Y.I."/>
            <person name="Koonin E.V."/>
            <person name="Ettema T.J."/>
        </authorList>
    </citation>
    <scope>NUCLEOTIDE SEQUENCE</scope>
</reference>
<evidence type="ECO:0000256" key="1">
    <source>
        <dbReference type="SAM" id="Phobius"/>
    </source>
</evidence>
<sequence length="67" mass="7497">MSTIAFITALAALVSLVLASLAEFSQSKKFFGITQEHWYNDAKVEAFISIAFGILLLSYRLRLKNDI</sequence>
<accession>A0A481YSQ4</accession>
<gene>
    <name evidence="2" type="ORF">LCMAC101_06150</name>
</gene>
<name>A0A481YSQ4_9VIRU</name>
<proteinExistence type="predicted"/>
<keyword evidence="1" id="KW-1133">Transmembrane helix</keyword>
<feature type="transmembrane region" description="Helical" evidence="1">
    <location>
        <begin position="46"/>
        <end position="63"/>
    </location>
</feature>
<dbReference type="EMBL" id="MK500328">
    <property type="protein sequence ID" value="QBK86020.1"/>
    <property type="molecule type" value="Genomic_DNA"/>
</dbReference>